<dbReference type="RefSeq" id="WP_155436841.1">
    <property type="nucleotide sequence ID" value="NZ_JBHLXK010000011.1"/>
</dbReference>
<dbReference type="Proteomes" id="UP000735592">
    <property type="component" value="Unassembled WGS sequence"/>
</dbReference>
<sequence length="78" mass="8620">MITAQDDDSALLADGFEQTAALLDLLLWSGPTSMIPTREAVMKWRATLIARGPEFASLVTECDEWLRPNKGAQDEVQL</sequence>
<keyword evidence="2" id="KW-1185">Reference proteome</keyword>
<proteinExistence type="predicted"/>
<name>A0ABW9SV33_9BURK</name>
<evidence type="ECO:0000313" key="2">
    <source>
        <dbReference type="Proteomes" id="UP000735592"/>
    </source>
</evidence>
<comment type="caution">
    <text evidence="1">The sequence shown here is derived from an EMBL/GenBank/DDBJ whole genome shotgun (WGS) entry which is preliminary data.</text>
</comment>
<protein>
    <submittedName>
        <fullName evidence="1">Uncharacterized protein</fullName>
    </submittedName>
</protein>
<reference evidence="1 2" key="1">
    <citation type="submission" date="2019-11" db="EMBL/GenBank/DDBJ databases">
        <title>Type strains purchased from KCTC, JCM and DSMZ.</title>
        <authorList>
            <person name="Lu H."/>
        </authorList>
    </citation>
    <scope>NUCLEOTIDE SEQUENCE [LARGE SCALE GENOMIC DNA]</scope>
    <source>
        <strain evidence="1 2">DSM 103461</strain>
    </source>
</reference>
<accession>A0ABW9SV33</accession>
<evidence type="ECO:0000313" key="1">
    <source>
        <dbReference type="EMBL" id="MTW35510.1"/>
    </source>
</evidence>
<gene>
    <name evidence="1" type="ORF">GM655_22200</name>
</gene>
<dbReference type="EMBL" id="WNKW01000014">
    <property type="protein sequence ID" value="MTW35510.1"/>
    <property type="molecule type" value="Genomic_DNA"/>
</dbReference>
<organism evidence="1 2">
    <name type="scientific">Pseudoduganella danionis</name>
    <dbReference type="NCBI Taxonomy" id="1890295"/>
    <lineage>
        <taxon>Bacteria</taxon>
        <taxon>Pseudomonadati</taxon>
        <taxon>Pseudomonadota</taxon>
        <taxon>Betaproteobacteria</taxon>
        <taxon>Burkholderiales</taxon>
        <taxon>Oxalobacteraceae</taxon>
        <taxon>Telluria group</taxon>
        <taxon>Pseudoduganella</taxon>
    </lineage>
</organism>